<dbReference type="InterPro" id="IPR020806">
    <property type="entry name" value="PKS_PP-bd"/>
</dbReference>
<keyword evidence="4" id="KW-0808">Transferase</keyword>
<keyword evidence="7" id="KW-0511">Multifunctional enzyme</keyword>
<dbReference type="InterPro" id="IPR036291">
    <property type="entry name" value="NAD(P)-bd_dom_sf"/>
</dbReference>
<evidence type="ECO:0000256" key="7">
    <source>
        <dbReference type="ARBA" id="ARBA00023268"/>
    </source>
</evidence>
<proteinExistence type="predicted"/>
<evidence type="ECO:0000256" key="3">
    <source>
        <dbReference type="ARBA" id="ARBA00022603"/>
    </source>
</evidence>
<dbReference type="InterPro" id="IPR057326">
    <property type="entry name" value="KR_dom"/>
</dbReference>
<feature type="domain" description="Carrier" evidence="10">
    <location>
        <begin position="2378"/>
        <end position="2452"/>
    </location>
</feature>
<dbReference type="SMART" id="SM00825">
    <property type="entry name" value="PKS_KS"/>
    <property type="match status" value="1"/>
</dbReference>
<dbReference type="SUPFAM" id="SSF53901">
    <property type="entry name" value="Thiolase-like"/>
    <property type="match status" value="1"/>
</dbReference>
<dbReference type="Pfam" id="PF13602">
    <property type="entry name" value="ADH_zinc_N_2"/>
    <property type="match status" value="1"/>
</dbReference>
<dbReference type="Pfam" id="PF08242">
    <property type="entry name" value="Methyltransf_12"/>
    <property type="match status" value="1"/>
</dbReference>
<dbReference type="InParanoid" id="G9MUA5"/>
<evidence type="ECO:0000259" key="10">
    <source>
        <dbReference type="PROSITE" id="PS50075"/>
    </source>
</evidence>
<dbReference type="Pfam" id="PF16197">
    <property type="entry name" value="KAsynt_C_assoc"/>
    <property type="match status" value="1"/>
</dbReference>
<dbReference type="PROSITE" id="PS00012">
    <property type="entry name" value="PHOSPHOPANTETHEINE"/>
    <property type="match status" value="1"/>
</dbReference>
<dbReference type="GO" id="GO:0004315">
    <property type="term" value="F:3-oxoacyl-[acyl-carrier-protein] synthase activity"/>
    <property type="evidence" value="ECO:0007669"/>
    <property type="project" value="InterPro"/>
</dbReference>
<keyword evidence="5" id="KW-0521">NADP</keyword>
<keyword evidence="2" id="KW-0597">Phosphoprotein</keyword>
<dbReference type="Proteomes" id="UP000007115">
    <property type="component" value="Unassembled WGS sequence"/>
</dbReference>
<dbReference type="InterPro" id="IPR006162">
    <property type="entry name" value="Ppantetheine_attach_site"/>
</dbReference>
<dbReference type="Gene3D" id="3.90.180.10">
    <property type="entry name" value="Medium-chain alcohol dehydrogenases, catalytic domain"/>
    <property type="match status" value="1"/>
</dbReference>
<dbReference type="InterPro" id="IPR036736">
    <property type="entry name" value="ACP-like_sf"/>
</dbReference>
<name>G9MUA5_HYPVG</name>
<evidence type="ECO:0000256" key="8">
    <source>
        <dbReference type="ARBA" id="ARBA00023315"/>
    </source>
</evidence>
<evidence type="ECO:0000259" key="11">
    <source>
        <dbReference type="PROSITE" id="PS52004"/>
    </source>
</evidence>
<dbReference type="EMBL" id="ABDF02000050">
    <property type="protein sequence ID" value="EHK21975.1"/>
    <property type="molecule type" value="Genomic_DNA"/>
</dbReference>
<dbReference type="SUPFAM" id="SSF55048">
    <property type="entry name" value="Probable ACP-binding domain of malonyl-CoA ACP transacylase"/>
    <property type="match status" value="1"/>
</dbReference>
<dbReference type="Gene3D" id="3.40.50.150">
    <property type="entry name" value="Vaccinia Virus protein VP39"/>
    <property type="match status" value="1"/>
</dbReference>
<dbReference type="GO" id="GO:0004312">
    <property type="term" value="F:fatty acid synthase activity"/>
    <property type="evidence" value="ECO:0007669"/>
    <property type="project" value="TreeGrafter"/>
</dbReference>
<dbReference type="GO" id="GO:0031177">
    <property type="term" value="F:phosphopantetheine binding"/>
    <property type="evidence" value="ECO:0007669"/>
    <property type="project" value="InterPro"/>
</dbReference>
<dbReference type="Pfam" id="PF00550">
    <property type="entry name" value="PP-binding"/>
    <property type="match status" value="1"/>
</dbReference>
<dbReference type="InterPro" id="IPR016035">
    <property type="entry name" value="Acyl_Trfase/lysoPLipase"/>
</dbReference>
<dbReference type="SUPFAM" id="SSF53335">
    <property type="entry name" value="S-adenosyl-L-methionine-dependent methyltransferases"/>
    <property type="match status" value="1"/>
</dbReference>
<dbReference type="Pfam" id="PF08240">
    <property type="entry name" value="ADH_N"/>
    <property type="match status" value="1"/>
</dbReference>
<evidence type="ECO:0000256" key="2">
    <source>
        <dbReference type="ARBA" id="ARBA00022553"/>
    </source>
</evidence>
<evidence type="ECO:0000256" key="5">
    <source>
        <dbReference type="ARBA" id="ARBA00022857"/>
    </source>
</evidence>
<accession>G9MUA5</accession>
<dbReference type="SUPFAM" id="SSF50129">
    <property type="entry name" value="GroES-like"/>
    <property type="match status" value="1"/>
</dbReference>
<dbReference type="InterPro" id="IPR029063">
    <property type="entry name" value="SAM-dependent_MTases_sf"/>
</dbReference>
<organism evidence="13 14">
    <name type="scientific">Hypocrea virens (strain Gv29-8 / FGSC 10586)</name>
    <name type="common">Gliocladium virens</name>
    <name type="synonym">Trichoderma virens</name>
    <dbReference type="NCBI Taxonomy" id="413071"/>
    <lineage>
        <taxon>Eukaryota</taxon>
        <taxon>Fungi</taxon>
        <taxon>Dikarya</taxon>
        <taxon>Ascomycota</taxon>
        <taxon>Pezizomycotina</taxon>
        <taxon>Sordariomycetes</taxon>
        <taxon>Hypocreomycetidae</taxon>
        <taxon>Hypocreales</taxon>
        <taxon>Hypocreaceae</taxon>
        <taxon>Trichoderma</taxon>
    </lineage>
</organism>
<feature type="active site" description="Proton donor; for dehydratase activity" evidence="9">
    <location>
        <position position="1095"/>
    </location>
</feature>
<dbReference type="InterPro" id="IPR049551">
    <property type="entry name" value="PKS_DH_C"/>
</dbReference>
<dbReference type="PROSITE" id="PS00606">
    <property type="entry name" value="KS3_1"/>
    <property type="match status" value="1"/>
</dbReference>
<dbReference type="InterPro" id="IPR011032">
    <property type="entry name" value="GroES-like_sf"/>
</dbReference>
<feature type="domain" description="PKS/mFAS DH" evidence="12">
    <location>
        <begin position="895"/>
        <end position="1175"/>
    </location>
</feature>
<dbReference type="InterPro" id="IPR020807">
    <property type="entry name" value="PKS_DH"/>
</dbReference>
<dbReference type="PROSITE" id="PS52004">
    <property type="entry name" value="KS3_2"/>
    <property type="match status" value="1"/>
</dbReference>
<keyword evidence="1" id="KW-0596">Phosphopantetheine</keyword>
<evidence type="ECO:0000259" key="12">
    <source>
        <dbReference type="PROSITE" id="PS52019"/>
    </source>
</evidence>
<dbReference type="SUPFAM" id="SSF52151">
    <property type="entry name" value="FabD/lysophospholipase-like"/>
    <property type="match status" value="1"/>
</dbReference>
<dbReference type="InterPro" id="IPR042104">
    <property type="entry name" value="PKS_dehydratase_sf"/>
</dbReference>
<dbReference type="eggNOG" id="KOG1202">
    <property type="taxonomic scope" value="Eukaryota"/>
</dbReference>
<dbReference type="CDD" id="cd02440">
    <property type="entry name" value="AdoMet_MTases"/>
    <property type="match status" value="1"/>
</dbReference>
<keyword evidence="14" id="KW-1185">Reference proteome</keyword>
<keyword evidence="3" id="KW-0489">Methyltransferase</keyword>
<comment type="caution">
    <text evidence="13">The sequence shown here is derived from an EMBL/GenBank/DDBJ whole genome shotgun (WGS) entry which is preliminary data.</text>
</comment>
<dbReference type="GeneID" id="25795348"/>
<dbReference type="InterPro" id="IPR032821">
    <property type="entry name" value="PKS_assoc"/>
</dbReference>
<dbReference type="SMART" id="SM00826">
    <property type="entry name" value="PKS_DH"/>
    <property type="match status" value="1"/>
</dbReference>
<dbReference type="InterPro" id="IPR013154">
    <property type="entry name" value="ADH-like_N"/>
</dbReference>
<evidence type="ECO:0000256" key="9">
    <source>
        <dbReference type="PROSITE-ProRule" id="PRU01363"/>
    </source>
</evidence>
<dbReference type="SMART" id="SM00827">
    <property type="entry name" value="PKS_AT"/>
    <property type="match status" value="1"/>
</dbReference>
<dbReference type="PANTHER" id="PTHR43775:SF49">
    <property type="entry name" value="SYNTHASE, PUTATIVE (JCVI)-RELATED"/>
    <property type="match status" value="1"/>
</dbReference>
<dbReference type="GO" id="GO:0044550">
    <property type="term" value="P:secondary metabolite biosynthetic process"/>
    <property type="evidence" value="ECO:0007669"/>
    <property type="project" value="UniProtKB-ARBA"/>
</dbReference>
<dbReference type="SUPFAM" id="SSF47336">
    <property type="entry name" value="ACP-like"/>
    <property type="match status" value="1"/>
</dbReference>
<dbReference type="RefSeq" id="XP_013956168.1">
    <property type="nucleotide sequence ID" value="XM_014100693.1"/>
</dbReference>
<dbReference type="SMART" id="SM00823">
    <property type="entry name" value="PKS_PP"/>
    <property type="match status" value="1"/>
</dbReference>
<dbReference type="GO" id="GO:0032259">
    <property type="term" value="P:methylation"/>
    <property type="evidence" value="ECO:0007669"/>
    <property type="project" value="UniProtKB-KW"/>
</dbReference>
<dbReference type="InterPro" id="IPR014031">
    <property type="entry name" value="Ketoacyl_synth_C"/>
</dbReference>
<dbReference type="Pfam" id="PF08659">
    <property type="entry name" value="KR"/>
    <property type="match status" value="1"/>
</dbReference>
<dbReference type="Gene3D" id="3.40.47.10">
    <property type="match status" value="1"/>
</dbReference>
<dbReference type="Gene3D" id="3.40.366.10">
    <property type="entry name" value="Malonyl-Coenzyme A Acyl Carrier Protein, domain 2"/>
    <property type="match status" value="1"/>
</dbReference>
<dbReference type="PROSITE" id="PS50075">
    <property type="entry name" value="CARRIER"/>
    <property type="match status" value="1"/>
</dbReference>
<dbReference type="InterPro" id="IPR050091">
    <property type="entry name" value="PKS_NRPS_Biosynth_Enz"/>
</dbReference>
<feature type="domain" description="Ketosynthase family 3 (KS3)" evidence="11">
    <location>
        <begin position="11"/>
        <end position="430"/>
    </location>
</feature>
<evidence type="ECO:0000313" key="14">
    <source>
        <dbReference type="Proteomes" id="UP000007115"/>
    </source>
</evidence>
<dbReference type="GO" id="GO:0006633">
    <property type="term" value="P:fatty acid biosynthetic process"/>
    <property type="evidence" value="ECO:0007669"/>
    <property type="project" value="InterPro"/>
</dbReference>
<sequence>MVSNASDSSEQFLVAVCGLGIRAPGGIRNAAGFWDLLVNGKDARGPIPETRYNIDGFNDSLGGANTIKTRFGYFIDDDLTCIDTSLFSMSRKEVERCDPQQRLLLEVAREALEDAGEVNYRGERVGCYVGTFGDDWAQIAGKETQHQGGLGYVATGNGDLMLSNRISYEYDLRGPSMTIKTGCSASLAALHAACQAIRQGDATAAIVGGSSLIMTPTMTAAFTAEGILSPEGSCKSFDASADGFARAEAINAIYIKPLTAAIRDGNAIRAVIRATGANSDGHSQGLFTPNLEAQEALMRKIYQDAGLDPALTGFVECHGTGTATGDPIETSAVGNIFGEKGVYIGSVKPNVGHSEGASGLNSLIKAVLALEHKIIPPNIKFNNANPKIPFAERKLKVPTVPTPWPKDRAERISINSFGIGGTNAHVVLESYNQPAPASSGDTELRPELLIFSANTAVSLKDQVNQYQEFVRSNPGLSNRNLAYTLSMRREKLPHRAYGIIQDKEFVEISSLVKAPAKAPNVYLIFSGQGAQWPEMGKELALTDAPFCDDLRKMDGILRQLAHPPSWSLIEELLKPAETSKIGTAELSQPLCTAIQIALVNKIRSVGIKPAAVTGHSSGEIAAAYATGAITMEAAIIFAYYRGYVAKQQTLRGSMAAVGLGPQEVNKFLVDGVVVACENSPKSCTISGDLEKVFTVISQIKAEMPDTLARPLKVDMAYHSHHMTALGKVYITLLKDELEKLGKWSNNATTAFISSVTGGSLDDNFIFGPEYWRTNLISPVHFTAAVTKLLDLHGDGVFLEVGPHSALAGPLRQICADASRTCNYATCLTRGENAVKALFSSFGKLFQEGVDMNFASLYPGGKVLTDLPTYAFDHSLTLWYESRVSQAWRLRKYAHHALLGSRVAESPETAPQWRNILSLDHEPWIIDHKVKQDVVFPFAGYVAMAGEAVRQMTGIETGYSIRHAVAHAAVVLTLEKGIELMTTLRRHQLTDSDHSEWFEFTISSYNGATWMKHCEGQVKALEEECTSDLTRQNYPRRVPSSQFYDYMSDVGINFGPEFCRLENITASPNEALASADITVPSKEQNKPYIMHPTAIDACFQLLILSYAKGLGRNVTQLSVPTLIGNLDIRRGGGSLVAKAWGSTQTTTEGVECVSDGKLALRLTGFKLTALEDGNDVSYDEYAAARLEWLPDFDFVDVAPLFKAPPSNREEIAMIEELTLLCIIESAEKLEGLSPAQPHFLKLRDWLHREVQSAKEGKNLLVPDAVKFLTMPRAERKALIISHHRKLSNGSKSGLAEGMKRMVDNYERVFTGEADTIDILMEGGVLAELYNAMSFGYSDFVKLMSSTKPKLRILEVGAGTGGTTELILRDLMHEGGLPRYSSYTFTDVSAGFFPLAKERFAYASNMEYKVFDISKDPLEQELPESSYDVIFAANVVHATPSLKDTLSNLNKVLKPGGILVLTEICTELRSPTYIFGNFIGWWLGEDDGRRYTPYVPPSRWHDELLASGYTGVETAVYDEEAPYMCCTTIMSRKVRELQPRAKTVSLITTDVKGDIATALAQALKNAKYSVTPVRLGDQLPEGQDIISCVDIERNFFENIQEDDFYAFREIIRSQTTEQNLLWLTSPVQIKCKDPRSAQTIGAARTIRTELAVPFHTLEISIAEPNFNDLVLKVFNKILQEEDDDYLVSDKEFVVDNGTICIGRYHPFSLQDELSQKSIAGHETIKSLQIGKIGSIESLYWAEQALPKEIPADTIEVEPKSIGLNLKDVLTAMGVINPVGSVQMELGIELGGVVTRVGADVDEFKIGDRVFAFAPEGCLATKAILQRYHAAKLPDSLSFQDAAGVPVVFATVIHGLINIGNLQKGQTVLIHAGCGGVGLAAIQICRMIGAEMFVTVGSQDKVDYLVKTYGIARNRIFNSRDETFLDGIMKETGNRGVDLVLNSLTGPLLHASWKCVAEFGIMVEIGKRDLLGYGKLDLNPFIGSRQYVGFDGVQFARKRPRYFRQLLEQFLKYREQGHIHPISEQTHFHASDVINAFRHLQHGSHIGKVIVSMDDATACVEAKPLAKGITFDPKARYLLTGGLGGLGKAMSTWLVEHGARSLTILSRSAGVTEESKSAIKELESLGAEVITIAGGVEDMKIVEAAVNSSTKPIKGVFHLAMVLRDSPMVDMTWNQWDEVTKPKVNGAWNLHHALKDHSLDFFWLASSVVTVVDQPGQGNYSASNTFLEAFTQYRVRLGLPTAILNICPIKGVGFVAESAVAQRNTKAQGIYFLGERKYLDYLEHSIFAAKGNTSDHESAPSSQPPKAWKNDSQIVMGLRSELHLEDPNNRCNWRRDRRMGAYHNIRSQQDEAAGGDSNALKAFLAKASENPDILADKSNHEFLALEIGAKVYDFMLKPGEEVDTSLSLTQIGLDSLMATELRRWFRQLLGLHISVLEIMASGSLLRLAEIASESLKNKYTGA</sequence>
<evidence type="ECO:0000256" key="6">
    <source>
        <dbReference type="ARBA" id="ARBA00023002"/>
    </source>
</evidence>
<feature type="region of interest" description="C-terminal hotdog fold" evidence="9">
    <location>
        <begin position="1034"/>
        <end position="1175"/>
    </location>
</feature>
<dbReference type="InterPro" id="IPR014043">
    <property type="entry name" value="Acyl_transferase_dom"/>
</dbReference>
<dbReference type="InterPro" id="IPR049552">
    <property type="entry name" value="PKS_DH_N"/>
</dbReference>
<dbReference type="Pfam" id="PF21089">
    <property type="entry name" value="PKS_DH_N"/>
    <property type="match status" value="1"/>
</dbReference>
<dbReference type="Pfam" id="PF14765">
    <property type="entry name" value="PS-DH"/>
    <property type="match status" value="1"/>
</dbReference>
<keyword evidence="6" id="KW-0560">Oxidoreductase</keyword>
<dbReference type="SMART" id="SM00829">
    <property type="entry name" value="PKS_ER"/>
    <property type="match status" value="1"/>
</dbReference>
<dbReference type="InterPro" id="IPR001227">
    <property type="entry name" value="Ac_transferase_dom_sf"/>
</dbReference>
<dbReference type="InterPro" id="IPR013217">
    <property type="entry name" value="Methyltransf_12"/>
</dbReference>
<dbReference type="OMA" id="EKCDPQQ"/>
<dbReference type="CDD" id="cd05195">
    <property type="entry name" value="enoyl_red"/>
    <property type="match status" value="1"/>
</dbReference>
<dbReference type="PANTHER" id="PTHR43775">
    <property type="entry name" value="FATTY ACID SYNTHASE"/>
    <property type="match status" value="1"/>
</dbReference>
<dbReference type="VEuPathDB" id="FungiDB:TRIVIDRAFT_53633"/>
<dbReference type="Pfam" id="PF02801">
    <property type="entry name" value="Ketoacyl-synt_C"/>
    <property type="match status" value="1"/>
</dbReference>
<reference evidence="13 14" key="1">
    <citation type="journal article" date="2011" name="Genome Biol.">
        <title>Comparative genome sequence analysis underscores mycoparasitism as the ancestral life style of Trichoderma.</title>
        <authorList>
            <person name="Kubicek C.P."/>
            <person name="Herrera-Estrella A."/>
            <person name="Seidl-Seiboth V."/>
            <person name="Martinez D.A."/>
            <person name="Druzhinina I.S."/>
            <person name="Thon M."/>
            <person name="Zeilinger S."/>
            <person name="Casas-Flores S."/>
            <person name="Horwitz B.A."/>
            <person name="Mukherjee P.K."/>
            <person name="Mukherjee M."/>
            <person name="Kredics L."/>
            <person name="Alcaraz L.D."/>
            <person name="Aerts A."/>
            <person name="Antal Z."/>
            <person name="Atanasova L."/>
            <person name="Cervantes-Badillo M.G."/>
            <person name="Challacombe J."/>
            <person name="Chertkov O."/>
            <person name="McCluskey K."/>
            <person name="Coulpier F."/>
            <person name="Deshpande N."/>
            <person name="von Doehren H."/>
            <person name="Ebbole D.J."/>
            <person name="Esquivel-Naranjo E.U."/>
            <person name="Fekete E."/>
            <person name="Flipphi M."/>
            <person name="Glaser F."/>
            <person name="Gomez-Rodriguez E.Y."/>
            <person name="Gruber S."/>
            <person name="Han C."/>
            <person name="Henrissat B."/>
            <person name="Hermosa R."/>
            <person name="Hernandez-Onate M."/>
            <person name="Karaffa L."/>
            <person name="Kosti I."/>
            <person name="Le Crom S."/>
            <person name="Lindquist E."/>
            <person name="Lucas S."/>
            <person name="Luebeck M."/>
            <person name="Luebeck P.S."/>
            <person name="Margeot A."/>
            <person name="Metz B."/>
            <person name="Misra M."/>
            <person name="Nevalainen H."/>
            <person name="Omann M."/>
            <person name="Packer N."/>
            <person name="Perrone G."/>
            <person name="Uresti-Rivera E.E."/>
            <person name="Salamov A."/>
            <person name="Schmoll M."/>
            <person name="Seiboth B."/>
            <person name="Shapiro H."/>
            <person name="Sukno S."/>
            <person name="Tamayo-Ramos J.A."/>
            <person name="Tisch D."/>
            <person name="Wiest A."/>
            <person name="Wilkinson H.H."/>
            <person name="Zhang M."/>
            <person name="Coutinho P.M."/>
            <person name="Kenerley C.M."/>
            <person name="Monte E."/>
            <person name="Baker S.E."/>
            <person name="Grigoriev I.V."/>
        </authorList>
    </citation>
    <scope>NUCLEOTIDE SEQUENCE [LARGE SCALE GENOMIC DNA]</scope>
    <source>
        <strain evidence="14">Gv29-8 / FGSC 10586</strain>
    </source>
</reference>
<dbReference type="OrthoDB" id="329835at2759"/>
<dbReference type="GO" id="GO:0008168">
    <property type="term" value="F:methyltransferase activity"/>
    <property type="evidence" value="ECO:0007669"/>
    <property type="project" value="UniProtKB-KW"/>
</dbReference>
<feature type="active site" description="Proton acceptor; for dehydratase activity" evidence="9">
    <location>
        <position position="927"/>
    </location>
</feature>
<dbReference type="Pfam" id="PF00698">
    <property type="entry name" value="Acyl_transf_1"/>
    <property type="match status" value="1"/>
</dbReference>
<dbReference type="Gene3D" id="3.40.50.720">
    <property type="entry name" value="NAD(P)-binding Rossmann-like Domain"/>
    <property type="match status" value="2"/>
</dbReference>
<evidence type="ECO:0000313" key="13">
    <source>
        <dbReference type="EMBL" id="EHK21975.1"/>
    </source>
</evidence>
<dbReference type="HOGENOM" id="CLU_000022_31_1_1"/>
<dbReference type="InterPro" id="IPR020843">
    <property type="entry name" value="ER"/>
</dbReference>
<dbReference type="InterPro" id="IPR013968">
    <property type="entry name" value="PKS_KR"/>
</dbReference>
<gene>
    <name evidence="13" type="ORF">TRIVIDRAFT_53633</name>
</gene>
<dbReference type="InterPro" id="IPR014030">
    <property type="entry name" value="Ketoacyl_synth_N"/>
</dbReference>
<dbReference type="InterPro" id="IPR020841">
    <property type="entry name" value="PKS_Beta-ketoAc_synthase_dom"/>
</dbReference>
<keyword evidence="8" id="KW-0012">Acyltransferase</keyword>
<dbReference type="Gene3D" id="1.10.1200.10">
    <property type="entry name" value="ACP-like"/>
    <property type="match status" value="1"/>
</dbReference>
<dbReference type="SUPFAM" id="SSF51735">
    <property type="entry name" value="NAD(P)-binding Rossmann-fold domains"/>
    <property type="match status" value="2"/>
</dbReference>
<dbReference type="GO" id="GO:0016491">
    <property type="term" value="F:oxidoreductase activity"/>
    <property type="evidence" value="ECO:0007669"/>
    <property type="project" value="UniProtKB-KW"/>
</dbReference>
<dbReference type="InterPro" id="IPR009081">
    <property type="entry name" value="PP-bd_ACP"/>
</dbReference>
<dbReference type="InterPro" id="IPR018201">
    <property type="entry name" value="Ketoacyl_synth_AS"/>
</dbReference>
<dbReference type="SMART" id="SM00822">
    <property type="entry name" value="PKS_KR"/>
    <property type="match status" value="1"/>
</dbReference>
<dbReference type="PROSITE" id="PS52019">
    <property type="entry name" value="PKS_MFAS_DH"/>
    <property type="match status" value="1"/>
</dbReference>
<dbReference type="Gene3D" id="3.10.129.110">
    <property type="entry name" value="Polyketide synthase dehydratase"/>
    <property type="match status" value="1"/>
</dbReference>
<dbReference type="Pfam" id="PF00109">
    <property type="entry name" value="ketoacyl-synt"/>
    <property type="match status" value="1"/>
</dbReference>
<evidence type="ECO:0000256" key="4">
    <source>
        <dbReference type="ARBA" id="ARBA00022679"/>
    </source>
</evidence>
<dbReference type="InterPro" id="IPR016039">
    <property type="entry name" value="Thiolase-like"/>
</dbReference>
<dbReference type="STRING" id="413071.G9MUA5"/>
<evidence type="ECO:0000256" key="1">
    <source>
        <dbReference type="ARBA" id="ARBA00022450"/>
    </source>
</evidence>
<feature type="region of interest" description="N-terminal hotdog fold" evidence="9">
    <location>
        <begin position="895"/>
        <end position="1024"/>
    </location>
</feature>
<protein>
    <submittedName>
        <fullName evidence="13">Polyketide synthase</fullName>
    </submittedName>
</protein>
<dbReference type="InterPro" id="IPR016036">
    <property type="entry name" value="Malonyl_transacylase_ACP-bd"/>
</dbReference>
<dbReference type="InterPro" id="IPR049900">
    <property type="entry name" value="PKS_mFAS_DH"/>
</dbReference>
<dbReference type="CDD" id="cd00833">
    <property type="entry name" value="PKS"/>
    <property type="match status" value="1"/>
</dbReference>